<proteinExistence type="predicted"/>
<evidence type="ECO:0008006" key="3">
    <source>
        <dbReference type="Google" id="ProtNLM"/>
    </source>
</evidence>
<dbReference type="EMBL" id="BAABCY010000027">
    <property type="protein sequence ID" value="GAA3560387.1"/>
    <property type="molecule type" value="Genomic_DNA"/>
</dbReference>
<protein>
    <recommendedName>
        <fullName evidence="3">Fur-regulated basic protein FbpA</fullName>
    </recommendedName>
</protein>
<name>A0ABP6X3G7_9FLAO</name>
<sequence length="54" mass="6463">MTSKTLVFIRVNKELSSKHQNKLKNLLAYEMSHNFSKYELEMLHSELHLTDKKQ</sequence>
<accession>A0ABP6X3G7</accession>
<keyword evidence="2" id="KW-1185">Reference proteome</keyword>
<dbReference type="Proteomes" id="UP001500954">
    <property type="component" value="Unassembled WGS sequence"/>
</dbReference>
<reference evidence="2" key="1">
    <citation type="journal article" date="2019" name="Int. J. Syst. Evol. Microbiol.">
        <title>The Global Catalogue of Microorganisms (GCM) 10K type strain sequencing project: providing services to taxonomists for standard genome sequencing and annotation.</title>
        <authorList>
            <consortium name="The Broad Institute Genomics Platform"/>
            <consortium name="The Broad Institute Genome Sequencing Center for Infectious Disease"/>
            <person name="Wu L."/>
            <person name="Ma J."/>
        </authorList>
    </citation>
    <scope>NUCLEOTIDE SEQUENCE [LARGE SCALE GENOMIC DNA]</scope>
    <source>
        <strain evidence="2">JCM 17111</strain>
    </source>
</reference>
<gene>
    <name evidence="1" type="ORF">GCM10022395_08990</name>
</gene>
<evidence type="ECO:0000313" key="1">
    <source>
        <dbReference type="EMBL" id="GAA3560387.1"/>
    </source>
</evidence>
<evidence type="ECO:0000313" key="2">
    <source>
        <dbReference type="Proteomes" id="UP001500954"/>
    </source>
</evidence>
<comment type="caution">
    <text evidence="1">The sequence shown here is derived from an EMBL/GenBank/DDBJ whole genome shotgun (WGS) entry which is preliminary data.</text>
</comment>
<organism evidence="1 2">
    <name type="scientific">Snuella lapsa</name>
    <dbReference type="NCBI Taxonomy" id="870481"/>
    <lineage>
        <taxon>Bacteria</taxon>
        <taxon>Pseudomonadati</taxon>
        <taxon>Bacteroidota</taxon>
        <taxon>Flavobacteriia</taxon>
        <taxon>Flavobacteriales</taxon>
        <taxon>Flavobacteriaceae</taxon>
        <taxon>Snuella</taxon>
    </lineage>
</organism>